<dbReference type="SMART" id="SM00028">
    <property type="entry name" value="TPR"/>
    <property type="match status" value="7"/>
</dbReference>
<dbReference type="InterPro" id="IPR002182">
    <property type="entry name" value="NB-ARC"/>
</dbReference>
<feature type="region of interest" description="Disordered" evidence="1">
    <location>
        <begin position="27"/>
        <end position="87"/>
    </location>
</feature>
<proteinExistence type="predicted"/>
<dbReference type="InterPro" id="IPR027417">
    <property type="entry name" value="P-loop_NTPase"/>
</dbReference>
<evidence type="ECO:0000313" key="3">
    <source>
        <dbReference type="EMBL" id="PFH48489.1"/>
    </source>
</evidence>
<dbReference type="SUPFAM" id="SSF48452">
    <property type="entry name" value="TPR-like"/>
    <property type="match status" value="2"/>
</dbReference>
<dbReference type="CDD" id="cd21037">
    <property type="entry name" value="MLKL_NTD"/>
    <property type="match status" value="1"/>
</dbReference>
<dbReference type="PRINTS" id="PR00364">
    <property type="entry name" value="DISEASERSIST"/>
</dbReference>
<evidence type="ECO:0000259" key="2">
    <source>
        <dbReference type="Pfam" id="PF00931"/>
    </source>
</evidence>
<dbReference type="EMBL" id="KZ302060">
    <property type="protein sequence ID" value="PFH48489.1"/>
    <property type="molecule type" value="Genomic_DNA"/>
</dbReference>
<dbReference type="GO" id="GO:0043531">
    <property type="term" value="F:ADP binding"/>
    <property type="evidence" value="ECO:0007669"/>
    <property type="project" value="InterPro"/>
</dbReference>
<accession>A0A2A9NCZ1</accession>
<dbReference type="Pfam" id="PF00931">
    <property type="entry name" value="NB-ARC"/>
    <property type="match status" value="1"/>
</dbReference>
<dbReference type="InterPro" id="IPR019734">
    <property type="entry name" value="TPR_rpt"/>
</dbReference>
<evidence type="ECO:0000256" key="1">
    <source>
        <dbReference type="SAM" id="MobiDB-lite"/>
    </source>
</evidence>
<protein>
    <recommendedName>
        <fullName evidence="2">NB-ARC domain-containing protein</fullName>
    </recommendedName>
</protein>
<dbReference type="SUPFAM" id="SSF52540">
    <property type="entry name" value="P-loop containing nucleoside triphosphate hydrolases"/>
    <property type="match status" value="1"/>
</dbReference>
<feature type="compositionally biased region" description="Polar residues" evidence="1">
    <location>
        <begin position="27"/>
        <end position="37"/>
    </location>
</feature>
<sequence length="1278" mass="142734">MGRATIFTRAPPSGAIIFYGGKKGSTATNAKVPSGTHTDQDTTESKNTTSPSNPNTPGDLSVASASSKTQISIPPIEPTPRKSDDVNNLNSKLSAVLSLVKEVAIVMKSVPYVATVASVVERIINVAQVCINLLIRKKTDRSRPHLMQVVQSNSDRRLEIIDKVAVYSRVVFEALLHCDPQDEKGFASLRQDLEEIRSVLESIFEVLQNLSDNSASSRISRLINRDEITSRLERENRKLDTCVTAFQFKSAILLRTRSSSPSSSIVSQTSSTGKARPLRFGRLRSKPSIVFGREKEISIIVEHFKKDKNSSNVPLRLAILGPGGIGKTTLALSVLHHDDVSYAFGDERFFISCEASTSIDLLIHEIAVAFELDVEDPASKPLEKILKRLQLIQQPCLVVLDNFETPWELSHVRPEVEALLQELTSTGAVSLIVTMRGSQYPAGITWDTVIPPLKPVALEDACTIYETISKKMDDHAVRLIKAVDCVPLAVTLLGHLAAVDGETSEDLWKRWEEERTSMLEHGDDRLSNIEQSVQLSLSSPRMKRDPDALKFMSLLSSLPDGMSAITLQELVNIPGVANTHKAVSTLRQNALIFDDLDRTLRVLSPIKLYMQARHPPSQPIKTFLQDYYINLAMKGSSYHDKNVRKHLGLELGNVDALLFDSLNSAKSLELISNAILNFCHFTYIAGVSSTSALAQVVDRLEVKEKTGFSVLPNFFGRRTQKNRHEAEAPLDIDSIIKLRADCLGCWAQLLVRQHKFEEAEAKIQLAMSLHKKIQDDHGYAYDLHNLGRLQSFSYMNQHNAYQNIEAAVKLHRELKDDVGQAHDLLGLGHLALYSYLRDTQLGLEMFLKALEMFKAASDDLGQASALSGLGHAMISVSKYPEAEKYFEESMPHYRQMGDITGESNSLAGIASSFLLRSSFKKARTYIEKAMALCAPLRIPEHLHILGRVNITEYRHSAAREVFNEALRLHQRRGDDLGCAHVYQYLAHASFVDNFDLCLQFLTKSVNIMKASRNALPSAPSSLVDLLSFQGMCYQRLVRYTDAANCHEIAYDLRKYEDELGKGYDFYTLGCYSIGTGHHREACGVFKHGHQYHAQIGNIQGTADCLSKCGECHLRLEEFDQALELLSKAKDLHSSIDDTLGEGTDLYLEACVYMEQGKTGDAVETVYEAVRLHERSGAVYEKAKDFALLSSMCLSNPDSSEVAKGIGYLRDAFVLFIQARAFQEVSECVTYAGQVWESKVQDPTVDMIRNFNNEVFKQDYDKYLESIGFMGHMYYYFDY</sequence>
<keyword evidence="4" id="KW-1185">Reference proteome</keyword>
<dbReference type="STRING" id="703135.A0A2A9NCZ1"/>
<evidence type="ECO:0000313" key="4">
    <source>
        <dbReference type="Proteomes" id="UP000242287"/>
    </source>
</evidence>
<dbReference type="InterPro" id="IPR059179">
    <property type="entry name" value="MLKL-like_MCAfunc"/>
</dbReference>
<dbReference type="OrthoDB" id="621413at2759"/>
<dbReference type="Gene3D" id="1.25.40.10">
    <property type="entry name" value="Tetratricopeptide repeat domain"/>
    <property type="match status" value="2"/>
</dbReference>
<reference evidence="3 4" key="1">
    <citation type="submission" date="2014-02" db="EMBL/GenBank/DDBJ databases">
        <title>Transposable element dynamics among asymbiotic and ectomycorrhizal Amanita fungi.</title>
        <authorList>
            <consortium name="DOE Joint Genome Institute"/>
            <person name="Hess J."/>
            <person name="Skrede I."/>
            <person name="Wolfe B."/>
            <person name="LaButti K."/>
            <person name="Ohm R.A."/>
            <person name="Grigoriev I.V."/>
            <person name="Pringle A."/>
        </authorList>
    </citation>
    <scope>NUCLEOTIDE SEQUENCE [LARGE SCALE GENOMIC DNA]</scope>
    <source>
        <strain evidence="3 4">SKay4041</strain>
    </source>
</reference>
<dbReference type="AlphaFoldDB" id="A0A2A9NCZ1"/>
<dbReference type="InterPro" id="IPR011990">
    <property type="entry name" value="TPR-like_helical_dom_sf"/>
</dbReference>
<name>A0A2A9NCZ1_9AGAR</name>
<dbReference type="PANTHER" id="PTHR47691:SF3">
    <property type="entry name" value="HTH-TYPE TRANSCRIPTIONAL REGULATOR RV0890C-RELATED"/>
    <property type="match status" value="1"/>
</dbReference>
<feature type="domain" description="NB-ARC" evidence="2">
    <location>
        <begin position="297"/>
        <end position="415"/>
    </location>
</feature>
<feature type="compositionally biased region" description="Polar residues" evidence="1">
    <location>
        <begin position="45"/>
        <end position="72"/>
    </location>
</feature>
<dbReference type="Gene3D" id="3.40.50.300">
    <property type="entry name" value="P-loop containing nucleotide triphosphate hydrolases"/>
    <property type="match status" value="1"/>
</dbReference>
<dbReference type="PANTHER" id="PTHR47691">
    <property type="entry name" value="REGULATOR-RELATED"/>
    <property type="match status" value="1"/>
</dbReference>
<gene>
    <name evidence="3" type="ORF">AMATHDRAFT_5743</name>
</gene>
<dbReference type="Proteomes" id="UP000242287">
    <property type="component" value="Unassembled WGS sequence"/>
</dbReference>
<organism evidence="3 4">
    <name type="scientific">Amanita thiersii Skay4041</name>
    <dbReference type="NCBI Taxonomy" id="703135"/>
    <lineage>
        <taxon>Eukaryota</taxon>
        <taxon>Fungi</taxon>
        <taxon>Dikarya</taxon>
        <taxon>Basidiomycota</taxon>
        <taxon>Agaricomycotina</taxon>
        <taxon>Agaricomycetes</taxon>
        <taxon>Agaricomycetidae</taxon>
        <taxon>Agaricales</taxon>
        <taxon>Pluteineae</taxon>
        <taxon>Amanitaceae</taxon>
        <taxon>Amanita</taxon>
    </lineage>
</organism>